<feature type="coiled-coil region" evidence="1">
    <location>
        <begin position="877"/>
        <end position="919"/>
    </location>
</feature>
<proteinExistence type="predicted"/>
<evidence type="ECO:0008006" key="4">
    <source>
        <dbReference type="Google" id="ProtNLM"/>
    </source>
</evidence>
<name>A0ABS2GA00_9FIRM</name>
<protein>
    <recommendedName>
        <fullName evidence="4">Barnase-EndoU-ColicinE5/D-RelE like domain-containing protein</fullName>
    </recommendedName>
</protein>
<gene>
    <name evidence="2" type="ORF">H9X83_06765</name>
</gene>
<evidence type="ECO:0000313" key="3">
    <source>
        <dbReference type="Proteomes" id="UP000729290"/>
    </source>
</evidence>
<sequence length="1728" mass="195508">MAKYKSAEELLRGEFSPIPAKKVGTTKAETSVSAGPAKASVPVLKNVTTKKEYDSIPYGPATASTPKLQNTVNVKKALYEKDDKDLSPREILTKYEYVANDTDTDDKTKSKLISQGKKSLAKVIKSNPDMDTYQKVSELQTKLQAQTKSGAFASGFWDEMSALKDFAAKRSALLTEQNKKLESQLEQAKAAQSGYYSGGQMAGELAKQAGMYTLVGGIGEAALPALAKQVPGMQKVMDAAGKNALTRFGSGVLAQQAVDTAAMQPLVVAEGMAEGKSREEIIQDMKSQAFMDLVFNAGFGILGEGGKAIAGRAKKSKAAQAATKAVKDLSLEEEYRMLKDPDYLTKQFGEIMEKDGLDAAHEFGRKASDRLKEIEEEMETAKKAGGNIQKSLTPEEEYRQLRDGDYLNARYREIFEKDGEEAAYDFIRQVDQRQKELEKQLVKPSAKGTQAEQSLKSELKKELSSLLSYSGKENRATAKKAIEEAMTEVRRTGTLSQETRENLYRQLLNLGEISNEGDIDKEIRDILRKTKVSISKEDAANIADYGKFRQSTMGKIGAIDTNGKHTPIDTLYGELAERFPQYFSKDITHPADQLQQMVNVAENMKERKTPLKDALDKEGELLLRQEFDEILDRAVGGFQKLNQFDAERKTRKLREIMEMPPEDLNYQQIQEIYKQRYQTKKAYEKFQAKNVLTEGEQAILQKMLAGEISEDTVKNLPGFDTENLLKAYETEKPYRQAQKTITQYKKSRKAAIRENVETMTGNLDIRTNQKAGWKDRNNWKMARETQERILDQVAPDKETAERIKKQLFEPIHTNERDKQLFIRDTAERIKKLGIDTKKRYTVPVGDSSIKLSESGMVQFLGENRYRLQQLQGKKMLKKGELEEKKALEDMLANAEKLLNAKQKEKINTAIAEIQQIYKEIHPKINETLLRNGYDPVGYIDGYFPHMFFDDASDPMGKALQRLGFDFESKELPMDIAGRTETFKPGKKWSGNLLSREGTSTDYDALRALEKYLDDIGDVVYHTDDIQKLRAYEDNMRYQLSPEGVKEEVNKIRARDDLDELEKQIKIDAEYEKVKGHSLQNYVNNIRMYTDLLAGKKHPLDRFWENNFFSRKVYKAMNTIENKVAANMVGGNIGSALTNFIPITQGMATTSKKNAVKGLEEALIYMGKDGMDDLTRKSAFLATREGQERLYRTGVQKFSDFISKPMEIADKFSTQAVWRAKYYDLLGKGMEEKEAVLAADNFARNLFAGRSKGAMPTIFSSKMAKPLTMFQLEVNNQLDFLLKDIPKEQNGNIRKIMNSYAQIVIGSYLYNDVYEKITGRRSALDPWGFVNETVGDFTGERMRNTLDILSDLASGNGFVPFEETEELGGSQAVEELLTRTGEQMPFIGGLFFDGGRIPLSSAGMDIPEIAGAWADVKRGDASSASARDKTLKEVTSSLLYLLPPAGGGQIRKSLDGLKTMQEGGSYSSGKKGDKLQFAVDQEDPLAWVQAGIFGKWALPEGREYIENGFKGLSVNKTKEQIRMNELYGTSAKKYMEVYNSLKSIDSKKEKYETLMSQRLSRDESEFFYSHEILSSTEEWEEYNFLKNKGLSYNDAAKIQMKIQSIEESYRNRIDLFSDSAKEQRKNNEIYDYINSTSLDQKIKNELFERFCSKATKLTKKWETSGGVLSVDDFERLSLQLKKLSWETDNSYEKNTKQINTIKQFTPGMSSADRRKLYEAFGVAKSYWYW</sequence>
<dbReference type="EMBL" id="JACSNV010000008">
    <property type="protein sequence ID" value="MBM6877860.1"/>
    <property type="molecule type" value="Genomic_DNA"/>
</dbReference>
<dbReference type="RefSeq" id="WP_205132695.1">
    <property type="nucleotide sequence ID" value="NZ_JACSNT010000002.1"/>
</dbReference>
<evidence type="ECO:0000256" key="1">
    <source>
        <dbReference type="SAM" id="Coils"/>
    </source>
</evidence>
<comment type="caution">
    <text evidence="2">The sequence shown here is derived from an EMBL/GenBank/DDBJ whole genome shotgun (WGS) entry which is preliminary data.</text>
</comment>
<accession>A0ABS2GA00</accession>
<dbReference type="Proteomes" id="UP000729290">
    <property type="component" value="Unassembled WGS sequence"/>
</dbReference>
<keyword evidence="3" id="KW-1185">Reference proteome</keyword>
<keyword evidence="1" id="KW-0175">Coiled coil</keyword>
<organism evidence="2 3">
    <name type="scientific">Anaerotignum lactatifermentans</name>
    <dbReference type="NCBI Taxonomy" id="160404"/>
    <lineage>
        <taxon>Bacteria</taxon>
        <taxon>Bacillati</taxon>
        <taxon>Bacillota</taxon>
        <taxon>Clostridia</taxon>
        <taxon>Lachnospirales</taxon>
        <taxon>Anaerotignaceae</taxon>
        <taxon>Anaerotignum</taxon>
    </lineage>
</organism>
<reference evidence="2 3" key="1">
    <citation type="journal article" date="2021" name="Sci. Rep.">
        <title>The distribution of antibiotic resistance genes in chicken gut microbiota commensals.</title>
        <authorList>
            <person name="Juricova H."/>
            <person name="Matiasovicova J."/>
            <person name="Kubasova T."/>
            <person name="Cejkova D."/>
            <person name="Rychlik I."/>
        </authorList>
    </citation>
    <scope>NUCLEOTIDE SEQUENCE [LARGE SCALE GENOMIC DNA]</scope>
    <source>
        <strain evidence="2 3">An431b</strain>
    </source>
</reference>
<evidence type="ECO:0000313" key="2">
    <source>
        <dbReference type="EMBL" id="MBM6877860.1"/>
    </source>
</evidence>